<keyword evidence="2 11" id="KW-0723">Serine/threonine-protein kinase</keyword>
<dbReference type="PANTHER" id="PTHR39573:SF1">
    <property type="entry name" value="STRESS RESPONSE KINASE A"/>
    <property type="match status" value="1"/>
</dbReference>
<comment type="caution">
    <text evidence="13">The sequence shown here is derived from an EMBL/GenBank/DDBJ whole genome shotgun (WGS) entry which is preliminary data.</text>
</comment>
<feature type="active site" evidence="11">
    <location>
        <position position="212"/>
    </location>
</feature>
<proteinExistence type="inferred from homology"/>
<evidence type="ECO:0000256" key="5">
    <source>
        <dbReference type="ARBA" id="ARBA00022723"/>
    </source>
</evidence>
<evidence type="ECO:0000256" key="6">
    <source>
        <dbReference type="ARBA" id="ARBA00022741"/>
    </source>
</evidence>
<dbReference type="Gene3D" id="1.20.1270.170">
    <property type="match status" value="1"/>
</dbReference>
<comment type="catalytic activity">
    <reaction evidence="11">
        <text>L-threonyl-[protein] + ATP = O-phospho-L-threonyl-[protein] + ADP + H(+)</text>
        <dbReference type="Rhea" id="RHEA:46608"/>
        <dbReference type="Rhea" id="RHEA-COMP:11060"/>
        <dbReference type="Rhea" id="RHEA-COMP:11605"/>
        <dbReference type="ChEBI" id="CHEBI:15378"/>
        <dbReference type="ChEBI" id="CHEBI:30013"/>
        <dbReference type="ChEBI" id="CHEBI:30616"/>
        <dbReference type="ChEBI" id="CHEBI:61977"/>
        <dbReference type="ChEBI" id="CHEBI:456216"/>
        <dbReference type="EC" id="2.7.11.1"/>
    </reaction>
</comment>
<evidence type="ECO:0000256" key="11">
    <source>
        <dbReference type="HAMAP-Rule" id="MF_01497"/>
    </source>
</evidence>
<dbReference type="Gene3D" id="1.10.510.10">
    <property type="entry name" value="Transferase(Phosphotransferase) domain 1"/>
    <property type="match status" value="1"/>
</dbReference>
<keyword evidence="14" id="KW-1185">Reference proteome</keyword>
<comment type="catalytic activity">
    <reaction evidence="11">
        <text>L-seryl-[protein] + ATP = O-phospho-L-seryl-[protein] + ADP + H(+)</text>
        <dbReference type="Rhea" id="RHEA:17989"/>
        <dbReference type="Rhea" id="RHEA-COMP:9863"/>
        <dbReference type="Rhea" id="RHEA-COMP:11604"/>
        <dbReference type="ChEBI" id="CHEBI:15378"/>
        <dbReference type="ChEBI" id="CHEBI:29999"/>
        <dbReference type="ChEBI" id="CHEBI:30616"/>
        <dbReference type="ChEBI" id="CHEBI:83421"/>
        <dbReference type="ChEBI" id="CHEBI:456216"/>
        <dbReference type="EC" id="2.7.11.1"/>
    </reaction>
</comment>
<feature type="binding site" evidence="11">
    <location>
        <position position="212"/>
    </location>
    <ligand>
        <name>Mg(2+)</name>
        <dbReference type="ChEBI" id="CHEBI:18420"/>
    </ligand>
</feature>
<keyword evidence="4 11" id="KW-0808">Transferase</keyword>
<comment type="subunit">
    <text evidence="11">Monomer.</text>
</comment>
<evidence type="ECO:0000313" key="13">
    <source>
        <dbReference type="EMBL" id="GAA3542351.1"/>
    </source>
</evidence>
<accession>A0ABP6VZI1</accession>
<comment type="subcellular location">
    <subcellularLocation>
        <location evidence="11">Cytoplasm</location>
    </subcellularLocation>
</comment>
<feature type="site" description="ATP" evidence="11">
    <location>
        <position position="31"/>
    </location>
</feature>
<dbReference type="InterPro" id="IPR002575">
    <property type="entry name" value="Aminoglycoside_PTrfase"/>
</dbReference>
<keyword evidence="3 11" id="KW-0597">Phosphoprotein</keyword>
<dbReference type="InterPro" id="IPR011009">
    <property type="entry name" value="Kinase-like_dom_sf"/>
</dbReference>
<organism evidence="13 14">
    <name type="scientific">Zobellella aerophila</name>
    <dbReference type="NCBI Taxonomy" id="870480"/>
    <lineage>
        <taxon>Bacteria</taxon>
        <taxon>Pseudomonadati</taxon>
        <taxon>Pseudomonadota</taxon>
        <taxon>Gammaproteobacteria</taxon>
        <taxon>Aeromonadales</taxon>
        <taxon>Aeromonadaceae</taxon>
        <taxon>Zobellella</taxon>
    </lineage>
</organism>
<keyword evidence="6 11" id="KW-0547">Nucleotide-binding</keyword>
<dbReference type="PANTHER" id="PTHR39573">
    <property type="entry name" value="STRESS RESPONSE KINASE A"/>
    <property type="match status" value="1"/>
</dbReference>
<comment type="similarity">
    <text evidence="11">Belongs to the SrkA/RdoA protein kinase family.</text>
</comment>
<keyword evidence="7 11" id="KW-0418">Kinase</keyword>
<comment type="cofactor">
    <cofactor evidence="11">
        <name>Mg(2+)</name>
        <dbReference type="ChEBI" id="CHEBI:18420"/>
    </cofactor>
</comment>
<dbReference type="GO" id="GO:0004674">
    <property type="term" value="F:protein serine/threonine kinase activity"/>
    <property type="evidence" value="ECO:0007669"/>
    <property type="project" value="UniProtKB-KW"/>
</dbReference>
<dbReference type="Gene3D" id="3.30.200.70">
    <property type="match status" value="1"/>
</dbReference>
<evidence type="ECO:0000313" key="14">
    <source>
        <dbReference type="Proteomes" id="UP001500795"/>
    </source>
</evidence>
<keyword evidence="8 11" id="KW-0067">ATP-binding</keyword>
<dbReference type="InterPro" id="IPR032882">
    <property type="entry name" value="SrkA/RdoA"/>
</dbReference>
<feature type="binding site" evidence="11">
    <location>
        <position position="201"/>
    </location>
    <ligand>
        <name>Mg(2+)</name>
        <dbReference type="ChEBI" id="CHEBI:18420"/>
    </ligand>
</feature>
<protein>
    <recommendedName>
        <fullName evidence="11">Stress response kinase A</fullName>
        <ecNumber evidence="11">2.7.11.1</ecNumber>
    </recommendedName>
    <alternativeName>
        <fullName evidence="11">Serine/threonine-protein kinase SrkA</fullName>
    </alternativeName>
</protein>
<dbReference type="NCBIfam" id="NF008738">
    <property type="entry name" value="PRK11768.1"/>
    <property type="match status" value="1"/>
</dbReference>
<keyword evidence="10 11" id="KW-0346">Stress response</keyword>
<reference evidence="14" key="1">
    <citation type="journal article" date="2019" name="Int. J. Syst. Evol. Microbiol.">
        <title>The Global Catalogue of Microorganisms (GCM) 10K type strain sequencing project: providing services to taxonomists for standard genome sequencing and annotation.</title>
        <authorList>
            <consortium name="The Broad Institute Genomics Platform"/>
            <consortium name="The Broad Institute Genome Sequencing Center for Infectious Disease"/>
            <person name="Wu L."/>
            <person name="Ma J."/>
        </authorList>
    </citation>
    <scope>NUCLEOTIDE SEQUENCE [LARGE SCALE GENOMIC DNA]</scope>
    <source>
        <strain evidence="14">JCM 17110</strain>
    </source>
</reference>
<keyword evidence="9 11" id="KW-0460">Magnesium</keyword>
<dbReference type="Proteomes" id="UP001500795">
    <property type="component" value="Unassembled WGS sequence"/>
</dbReference>
<keyword evidence="5 11" id="KW-0479">Metal-binding</keyword>
<dbReference type="EMBL" id="BAABCX010000003">
    <property type="protein sequence ID" value="GAA3542351.1"/>
    <property type="molecule type" value="Genomic_DNA"/>
</dbReference>
<dbReference type="SUPFAM" id="SSF56112">
    <property type="entry name" value="Protein kinase-like (PK-like)"/>
    <property type="match status" value="1"/>
</dbReference>
<keyword evidence="1 11" id="KW-0963">Cytoplasm</keyword>
<feature type="active site" description="Proton acceptor" evidence="11">
    <location>
        <position position="196"/>
    </location>
</feature>
<dbReference type="Pfam" id="PF01636">
    <property type="entry name" value="APH"/>
    <property type="match status" value="1"/>
</dbReference>
<comment type="function">
    <text evidence="11">A protein kinase that phosphorylates Ser and Thr residues. Probably acts to suppress the effects of stress linked to accumulation of reactive oxygen species. Probably involved in the extracytoplasmic stress response.</text>
</comment>
<sequence length="323" mass="37094">MEYTQLTPDFIADALGSMDIYLDSGLLALNSYENRVYRFKNDELGALVVKFYRPERWCKEQIQEEHGFLTALSQAGVRVAAPMSLQGETLFEYQGRLFALWQSVGGRQFEADNLEQLEALGEQLGRLHQVGGAFPLRHRPRLTTADYLHQSYDMLKQKAQIKAGSTAREFFGVLERLITKAEPLYRPRHELTLHCDCHVGNILWRDGPLLVDFDDCRSGPAVQDIWMMLSGSRQEQLVQLDTILAGYETVRNFSQAELALIEPLRAMRMVHHMAWLAARWQDPAFPANFPWFNTDDYWLQQTRILSDQLTALDAPPLSLTSWN</sequence>
<evidence type="ECO:0000256" key="3">
    <source>
        <dbReference type="ARBA" id="ARBA00022553"/>
    </source>
</evidence>
<gene>
    <name evidence="11" type="primary">srkA</name>
    <name evidence="13" type="ORF">GCM10022394_22840</name>
</gene>
<evidence type="ECO:0000256" key="2">
    <source>
        <dbReference type="ARBA" id="ARBA00022527"/>
    </source>
</evidence>
<evidence type="ECO:0000256" key="8">
    <source>
        <dbReference type="ARBA" id="ARBA00022840"/>
    </source>
</evidence>
<evidence type="ECO:0000256" key="7">
    <source>
        <dbReference type="ARBA" id="ARBA00022777"/>
    </source>
</evidence>
<dbReference type="RefSeq" id="WP_344958078.1">
    <property type="nucleotide sequence ID" value="NZ_BAABCX010000003.1"/>
</dbReference>
<evidence type="ECO:0000256" key="4">
    <source>
        <dbReference type="ARBA" id="ARBA00022679"/>
    </source>
</evidence>
<evidence type="ECO:0000259" key="12">
    <source>
        <dbReference type="Pfam" id="PF01636"/>
    </source>
</evidence>
<name>A0ABP6VZI1_9GAMM</name>
<dbReference type="EC" id="2.7.11.1" evidence="11"/>
<dbReference type="HAMAP" id="MF_01497">
    <property type="entry name" value="SrkA_kinase"/>
    <property type="match status" value="1"/>
</dbReference>
<evidence type="ECO:0000256" key="10">
    <source>
        <dbReference type="ARBA" id="ARBA00023016"/>
    </source>
</evidence>
<feature type="domain" description="Aminoglycoside phosphotransferase" evidence="12">
    <location>
        <begin position="31"/>
        <end position="251"/>
    </location>
</feature>
<evidence type="ECO:0000256" key="1">
    <source>
        <dbReference type="ARBA" id="ARBA00022490"/>
    </source>
</evidence>
<evidence type="ECO:0000256" key="9">
    <source>
        <dbReference type="ARBA" id="ARBA00022842"/>
    </source>
</evidence>